<dbReference type="Gramene" id="KCW67164">
    <property type="protein sequence ID" value="KCW67164"/>
    <property type="gene ID" value="EUGRSUZ_F00959"/>
</dbReference>
<dbReference type="Pfam" id="PF23247">
    <property type="entry name" value="LRR_RPS2"/>
    <property type="match status" value="1"/>
</dbReference>
<dbReference type="InterPro" id="IPR057135">
    <property type="entry name" value="At4g27190-like_LRR"/>
</dbReference>
<dbReference type="PANTHER" id="PTHR33463:SF179">
    <property type="entry name" value="NB-ARC DOMAIN-CONTAINING PROTEIN"/>
    <property type="match status" value="1"/>
</dbReference>
<organism evidence="3">
    <name type="scientific">Eucalyptus grandis</name>
    <name type="common">Flooded gum</name>
    <dbReference type="NCBI Taxonomy" id="71139"/>
    <lineage>
        <taxon>Eukaryota</taxon>
        <taxon>Viridiplantae</taxon>
        <taxon>Streptophyta</taxon>
        <taxon>Embryophyta</taxon>
        <taxon>Tracheophyta</taxon>
        <taxon>Spermatophyta</taxon>
        <taxon>Magnoliopsida</taxon>
        <taxon>eudicotyledons</taxon>
        <taxon>Gunneridae</taxon>
        <taxon>Pentapetalae</taxon>
        <taxon>rosids</taxon>
        <taxon>malvids</taxon>
        <taxon>Myrtales</taxon>
        <taxon>Myrtaceae</taxon>
        <taxon>Myrtoideae</taxon>
        <taxon>Eucalypteae</taxon>
        <taxon>Eucalyptus</taxon>
    </lineage>
</organism>
<evidence type="ECO:0000256" key="1">
    <source>
        <dbReference type="ARBA" id="ARBA00022821"/>
    </source>
</evidence>
<evidence type="ECO:0000259" key="2">
    <source>
        <dbReference type="Pfam" id="PF23247"/>
    </source>
</evidence>
<feature type="domain" description="Disease resistance protein At4g27190-like leucine-rich repeats" evidence="2">
    <location>
        <begin position="23"/>
        <end position="154"/>
    </location>
</feature>
<dbReference type="EMBL" id="KK198758">
    <property type="protein sequence ID" value="KCW67164.1"/>
    <property type="molecule type" value="Genomic_DNA"/>
</dbReference>
<dbReference type="Gene3D" id="3.80.10.10">
    <property type="entry name" value="Ribonuclease Inhibitor"/>
    <property type="match status" value="1"/>
</dbReference>
<dbReference type="SUPFAM" id="SSF52047">
    <property type="entry name" value="RNI-like"/>
    <property type="match status" value="1"/>
</dbReference>
<dbReference type="STRING" id="71139.A0A059BMA7"/>
<protein>
    <recommendedName>
        <fullName evidence="2">Disease resistance protein At4g27190-like leucine-rich repeats domain-containing protein</fullName>
    </recommendedName>
</protein>
<keyword evidence="1" id="KW-0611">Plant defense</keyword>
<proteinExistence type="predicted"/>
<dbReference type="eggNOG" id="KOG4658">
    <property type="taxonomic scope" value="Eukaryota"/>
</dbReference>
<dbReference type="InterPro" id="IPR032675">
    <property type="entry name" value="LRR_dom_sf"/>
</dbReference>
<dbReference type="InParanoid" id="A0A059BMA7"/>
<reference evidence="3" key="1">
    <citation type="submission" date="2013-07" db="EMBL/GenBank/DDBJ databases">
        <title>The genome of Eucalyptus grandis.</title>
        <authorList>
            <person name="Schmutz J."/>
            <person name="Hayes R."/>
            <person name="Myburg A."/>
            <person name="Tuskan G."/>
            <person name="Grattapaglia D."/>
            <person name="Rokhsar D.S."/>
        </authorList>
    </citation>
    <scope>NUCLEOTIDE SEQUENCE</scope>
    <source>
        <tissue evidence="3">Leaf extractions</tissue>
    </source>
</reference>
<gene>
    <name evidence="3" type="ORF">EUGRSUZ_F00959</name>
</gene>
<dbReference type="PANTHER" id="PTHR33463">
    <property type="entry name" value="NB-ARC DOMAIN-CONTAINING PROTEIN-RELATED"/>
    <property type="match status" value="1"/>
</dbReference>
<evidence type="ECO:0000313" key="3">
    <source>
        <dbReference type="EMBL" id="KCW67164.1"/>
    </source>
</evidence>
<sequence length="227" mass="25873">MKRVVEFEWIPHFPTLRSIKALHCEKMEEIIGGPPPYSPVEEISLQSLEVNDCNNMRRLFSHEWLLHLRNLQSIQVVGCKGMVEMISGAGQGQEESITTLYSTPSSFQPSSISLPKLKCLELLNLPWLKSICEVPISCNSMKELTVSKCPGLMRIPLQLRLCEIEELPHIWVEDEERWKTLMWDQTDAQALLQPYLRKGSPLFRKGCCSPNAIELLAKGRGLLRLCS</sequence>
<dbReference type="InterPro" id="IPR050905">
    <property type="entry name" value="Plant_NBS-LRR"/>
</dbReference>
<accession>A0A059BMA7</accession>
<name>A0A059BMA7_EUCGR</name>
<dbReference type="AlphaFoldDB" id="A0A059BMA7"/>
<dbReference type="OMA" id="VEFEWIP"/>